<reference evidence="1 2" key="1">
    <citation type="submission" date="2021-06" db="EMBL/GenBank/DDBJ databases">
        <title>Actinomycetes sequencing.</title>
        <authorList>
            <person name="Shan Q."/>
        </authorList>
    </citation>
    <scope>NUCLEOTIDE SEQUENCE [LARGE SCALE GENOMIC DNA]</scope>
    <source>
        <strain evidence="1 2">NEAU-G5</strain>
    </source>
</reference>
<dbReference type="RefSeq" id="WP_215915576.1">
    <property type="nucleotide sequence ID" value="NZ_JAHKNI010000001.1"/>
</dbReference>
<comment type="caution">
    <text evidence="1">The sequence shown here is derived from an EMBL/GenBank/DDBJ whole genome shotgun (WGS) entry which is preliminary data.</text>
</comment>
<dbReference type="InterPro" id="IPR019639">
    <property type="entry name" value="DUF2505"/>
</dbReference>
<gene>
    <name evidence="1" type="ORF">KO481_04420</name>
</gene>
<organism evidence="1 2">
    <name type="scientific">Nocardia albiluteola</name>
    <dbReference type="NCBI Taxonomy" id="2842303"/>
    <lineage>
        <taxon>Bacteria</taxon>
        <taxon>Bacillati</taxon>
        <taxon>Actinomycetota</taxon>
        <taxon>Actinomycetes</taxon>
        <taxon>Mycobacteriales</taxon>
        <taxon>Nocardiaceae</taxon>
        <taxon>Nocardia</taxon>
    </lineage>
</organism>
<accession>A0ABS6ARW7</accession>
<name>A0ABS6ARW7_9NOCA</name>
<dbReference type="Proteomes" id="UP000733379">
    <property type="component" value="Unassembled WGS sequence"/>
</dbReference>
<protein>
    <submittedName>
        <fullName evidence="1">DUF2505 domain-containing protein</fullName>
    </submittedName>
</protein>
<dbReference type="Pfam" id="PF10698">
    <property type="entry name" value="DUF2505"/>
    <property type="match status" value="1"/>
</dbReference>
<sequence length="176" mass="19810">MARRLHYSARYPLHTTKEVYSALSDRAYWDARMAKMREYSPNEVVALEAGDNGIAVELEHVVPRHLLPDLAQTVMRRDMVITRTEKYGPYGPEVVGEMSATIPTGPTGTMSGKLHLFPTETGCTLRSSPTAKVSMPLLGPRLEQLILINFIDLLRAEAEFTKQWLDEQNPADLRGR</sequence>
<dbReference type="EMBL" id="JAHKNI010000001">
    <property type="protein sequence ID" value="MBU3060768.1"/>
    <property type="molecule type" value="Genomic_DNA"/>
</dbReference>
<evidence type="ECO:0000313" key="2">
    <source>
        <dbReference type="Proteomes" id="UP000733379"/>
    </source>
</evidence>
<proteinExistence type="predicted"/>
<evidence type="ECO:0000313" key="1">
    <source>
        <dbReference type="EMBL" id="MBU3060768.1"/>
    </source>
</evidence>
<keyword evidence="2" id="KW-1185">Reference proteome</keyword>